<dbReference type="EMBL" id="JABDTM020006283">
    <property type="protein sequence ID" value="KAH0821765.1"/>
    <property type="molecule type" value="Genomic_DNA"/>
</dbReference>
<comment type="caution">
    <text evidence="2">The sequence shown here is derived from an EMBL/GenBank/DDBJ whole genome shotgun (WGS) entry which is preliminary data.</text>
</comment>
<dbReference type="Proteomes" id="UP000719412">
    <property type="component" value="Unassembled WGS sequence"/>
</dbReference>
<evidence type="ECO:0000313" key="2">
    <source>
        <dbReference type="EMBL" id="KAH0821765.1"/>
    </source>
</evidence>
<keyword evidence="3" id="KW-1185">Reference proteome</keyword>
<reference evidence="2" key="1">
    <citation type="journal article" date="2020" name="J Insects Food Feed">
        <title>The yellow mealworm (Tenebrio molitor) genome: a resource for the emerging insects as food and feed industry.</title>
        <authorList>
            <person name="Eriksson T."/>
            <person name="Andere A."/>
            <person name="Kelstrup H."/>
            <person name="Emery V."/>
            <person name="Picard C."/>
        </authorList>
    </citation>
    <scope>NUCLEOTIDE SEQUENCE</scope>
    <source>
        <strain evidence="2">Stoneville</strain>
        <tissue evidence="2">Whole head</tissue>
    </source>
</reference>
<organism evidence="2 3">
    <name type="scientific">Tenebrio molitor</name>
    <name type="common">Yellow mealworm beetle</name>
    <dbReference type="NCBI Taxonomy" id="7067"/>
    <lineage>
        <taxon>Eukaryota</taxon>
        <taxon>Metazoa</taxon>
        <taxon>Ecdysozoa</taxon>
        <taxon>Arthropoda</taxon>
        <taxon>Hexapoda</taxon>
        <taxon>Insecta</taxon>
        <taxon>Pterygota</taxon>
        <taxon>Neoptera</taxon>
        <taxon>Endopterygota</taxon>
        <taxon>Coleoptera</taxon>
        <taxon>Polyphaga</taxon>
        <taxon>Cucujiformia</taxon>
        <taxon>Tenebrionidae</taxon>
        <taxon>Tenebrio</taxon>
    </lineage>
</organism>
<proteinExistence type="predicted"/>
<protein>
    <submittedName>
        <fullName evidence="2">Uncharacterized protein</fullName>
    </submittedName>
</protein>
<dbReference type="AlphaFoldDB" id="A0A8J6LH42"/>
<evidence type="ECO:0000313" key="3">
    <source>
        <dbReference type="Proteomes" id="UP000719412"/>
    </source>
</evidence>
<feature type="region of interest" description="Disordered" evidence="1">
    <location>
        <begin position="112"/>
        <end position="136"/>
    </location>
</feature>
<sequence length="136" mass="14839">MNLYFHQLQGACVTPVPCRVLYSGAERWSEGDCTRTFGGCAVDWRSSVGDGARLLPGLCDIPTRWCVAGLLIALRVVLTAVGYPSPGRRSDPIPQGIAVATFRRFDPTVDFDSGALSHKRPDSDSKRDETVTRVAR</sequence>
<reference evidence="2" key="2">
    <citation type="submission" date="2021-08" db="EMBL/GenBank/DDBJ databases">
        <authorList>
            <person name="Eriksson T."/>
        </authorList>
    </citation>
    <scope>NUCLEOTIDE SEQUENCE</scope>
    <source>
        <strain evidence="2">Stoneville</strain>
        <tissue evidence="2">Whole head</tissue>
    </source>
</reference>
<gene>
    <name evidence="2" type="ORF">GEV33_001026</name>
</gene>
<evidence type="ECO:0000256" key="1">
    <source>
        <dbReference type="SAM" id="MobiDB-lite"/>
    </source>
</evidence>
<accession>A0A8J6LH42</accession>
<name>A0A8J6LH42_TENMO</name>
<feature type="compositionally biased region" description="Basic and acidic residues" evidence="1">
    <location>
        <begin position="119"/>
        <end position="136"/>
    </location>
</feature>